<feature type="compositionally biased region" description="Low complexity" evidence="9">
    <location>
        <begin position="42"/>
        <end position="60"/>
    </location>
</feature>
<dbReference type="FunFam" id="1.10.238.10:FF:000788">
    <property type="entry name" value="Predicted protein"/>
    <property type="match status" value="1"/>
</dbReference>
<keyword evidence="5 12" id="KW-0418">Kinase</keyword>
<organism evidence="12 13">
    <name type="scientific">Fragilariopsis cylindrus CCMP1102</name>
    <dbReference type="NCBI Taxonomy" id="635003"/>
    <lineage>
        <taxon>Eukaryota</taxon>
        <taxon>Sar</taxon>
        <taxon>Stramenopiles</taxon>
        <taxon>Ochrophyta</taxon>
        <taxon>Bacillariophyta</taxon>
        <taxon>Bacillariophyceae</taxon>
        <taxon>Bacillariophycidae</taxon>
        <taxon>Bacillariales</taxon>
        <taxon>Bacillariaceae</taxon>
        <taxon>Fragilariopsis</taxon>
    </lineage>
</organism>
<dbReference type="FunFam" id="1.10.510.10:FF:000571">
    <property type="entry name" value="Maternal embryonic leucine zipper kinase"/>
    <property type="match status" value="1"/>
</dbReference>
<comment type="cofactor">
    <cofactor evidence="1">
        <name>Mg(2+)</name>
        <dbReference type="ChEBI" id="CHEBI:18420"/>
    </cofactor>
</comment>
<dbReference type="InterPro" id="IPR000719">
    <property type="entry name" value="Prot_kinase_dom"/>
</dbReference>
<dbReference type="Pfam" id="PF00069">
    <property type="entry name" value="Pkinase"/>
    <property type="match status" value="1"/>
</dbReference>
<feature type="domain" description="Protein kinase" evidence="10">
    <location>
        <begin position="245"/>
        <end position="509"/>
    </location>
</feature>
<dbReference type="PROSITE" id="PS50222">
    <property type="entry name" value="EF_HAND_2"/>
    <property type="match status" value="2"/>
</dbReference>
<dbReference type="Gene3D" id="3.30.200.20">
    <property type="entry name" value="Phosphorylase Kinase, domain 1"/>
    <property type="match status" value="1"/>
</dbReference>
<dbReference type="OrthoDB" id="40902at2759"/>
<evidence type="ECO:0000259" key="11">
    <source>
        <dbReference type="PROSITE" id="PS50222"/>
    </source>
</evidence>
<keyword evidence="2" id="KW-0723">Serine/threonine-protein kinase</keyword>
<accession>A0A1E7FG13</accession>
<dbReference type="SMART" id="SM00220">
    <property type="entry name" value="S_TKc"/>
    <property type="match status" value="1"/>
</dbReference>
<dbReference type="AlphaFoldDB" id="A0A1E7FG13"/>
<name>A0A1E7FG13_9STRA</name>
<comment type="similarity">
    <text evidence="7">Belongs to the protein kinase superfamily. Ser/Thr protein kinase family. CDPK subfamily.</text>
</comment>
<evidence type="ECO:0000256" key="4">
    <source>
        <dbReference type="ARBA" id="ARBA00022741"/>
    </source>
</evidence>
<evidence type="ECO:0000256" key="1">
    <source>
        <dbReference type="ARBA" id="ARBA00001946"/>
    </source>
</evidence>
<dbReference type="Gene3D" id="1.10.238.10">
    <property type="entry name" value="EF-hand"/>
    <property type="match status" value="2"/>
</dbReference>
<evidence type="ECO:0000313" key="13">
    <source>
        <dbReference type="Proteomes" id="UP000095751"/>
    </source>
</evidence>
<dbReference type="PROSITE" id="PS00107">
    <property type="entry name" value="PROTEIN_KINASE_ATP"/>
    <property type="match status" value="1"/>
</dbReference>
<dbReference type="SUPFAM" id="SSF56112">
    <property type="entry name" value="Protein kinase-like (PK-like)"/>
    <property type="match status" value="1"/>
</dbReference>
<dbReference type="KEGG" id="fcy:FRACYDRAFT_237522"/>
<protein>
    <submittedName>
        <fullName evidence="12">Pkinase-domain-containing protein</fullName>
    </submittedName>
</protein>
<dbReference type="InterPro" id="IPR050205">
    <property type="entry name" value="CDPK_Ser/Thr_kinases"/>
</dbReference>
<feature type="region of interest" description="Disordered" evidence="9">
    <location>
        <begin position="34"/>
        <end position="96"/>
    </location>
</feature>
<keyword evidence="6 8" id="KW-0067">ATP-binding</keyword>
<feature type="region of interest" description="Disordered" evidence="9">
    <location>
        <begin position="837"/>
        <end position="863"/>
    </location>
</feature>
<evidence type="ECO:0000256" key="9">
    <source>
        <dbReference type="SAM" id="MobiDB-lite"/>
    </source>
</evidence>
<evidence type="ECO:0000256" key="8">
    <source>
        <dbReference type="PROSITE-ProRule" id="PRU10141"/>
    </source>
</evidence>
<reference evidence="12 13" key="1">
    <citation type="submission" date="2016-09" db="EMBL/GenBank/DDBJ databases">
        <title>Extensive genetic diversity and differential bi-allelic expression allows diatom success in the polar Southern Ocean.</title>
        <authorList>
            <consortium name="DOE Joint Genome Institute"/>
            <person name="Mock T."/>
            <person name="Otillar R.P."/>
            <person name="Strauss J."/>
            <person name="Dupont C."/>
            <person name="Frickenhaus S."/>
            <person name="Maumus F."/>
            <person name="Mcmullan M."/>
            <person name="Sanges R."/>
            <person name="Schmutz J."/>
            <person name="Toseland A."/>
            <person name="Valas R."/>
            <person name="Veluchamy A."/>
            <person name="Ward B.J."/>
            <person name="Allen A."/>
            <person name="Barry K."/>
            <person name="Falciatore A."/>
            <person name="Ferrante M."/>
            <person name="Fortunato A.E."/>
            <person name="Gloeckner G."/>
            <person name="Gruber A."/>
            <person name="Hipkin R."/>
            <person name="Janech M."/>
            <person name="Kroth P."/>
            <person name="Leese F."/>
            <person name="Lindquist E."/>
            <person name="Lyon B.R."/>
            <person name="Martin J."/>
            <person name="Mayer C."/>
            <person name="Parker M."/>
            <person name="Quesneville H."/>
            <person name="Raymond J."/>
            <person name="Uhlig C."/>
            <person name="Valentin K.U."/>
            <person name="Worden A.Z."/>
            <person name="Armbrust E.V."/>
            <person name="Bowler C."/>
            <person name="Green B."/>
            <person name="Moulton V."/>
            <person name="Van Oosterhout C."/>
            <person name="Grigoriev I."/>
        </authorList>
    </citation>
    <scope>NUCLEOTIDE SEQUENCE [LARGE SCALE GENOMIC DNA]</scope>
    <source>
        <strain evidence="12 13">CCMP1102</strain>
    </source>
</reference>
<evidence type="ECO:0000313" key="12">
    <source>
        <dbReference type="EMBL" id="OEU17112.1"/>
    </source>
</evidence>
<evidence type="ECO:0000256" key="3">
    <source>
        <dbReference type="ARBA" id="ARBA00022679"/>
    </source>
</evidence>
<feature type="domain" description="EF-hand" evidence="11">
    <location>
        <begin position="558"/>
        <end position="593"/>
    </location>
</feature>
<keyword evidence="4 8" id="KW-0547">Nucleotide-binding</keyword>
<keyword evidence="13" id="KW-1185">Reference proteome</keyword>
<dbReference type="InterPro" id="IPR011992">
    <property type="entry name" value="EF-hand-dom_pair"/>
</dbReference>
<dbReference type="GO" id="GO:0005524">
    <property type="term" value="F:ATP binding"/>
    <property type="evidence" value="ECO:0007669"/>
    <property type="project" value="UniProtKB-UniRule"/>
</dbReference>
<feature type="compositionally biased region" description="Gly residues" evidence="9">
    <location>
        <begin position="162"/>
        <end position="178"/>
    </location>
</feature>
<dbReference type="PROSITE" id="PS50011">
    <property type="entry name" value="PROTEIN_KINASE_DOM"/>
    <property type="match status" value="1"/>
</dbReference>
<sequence length="1090" mass="120168">MGCSSSKEEPTMAAGVEAPAANSLRDIKANIKTTQVAGAGGPPSSAPTTPTTLDTTSKTSISVVVPTNNTSTNNNNNNNNDSNNKSKNNNQGGVDGNEVAKTLALKMVQLNDVVPANNNGGGYCDDGDNNNNDNNNNRGRFLSYASGASTPNTSSDNLSGSWSGGDNGSSDGGGGGGNSKSVDTAGSTTPDNSNKKKKLYKHKHTGSAIDLENMLNEQNCTSLSSKVVHIEVPFGRPIEEVYFGVHNGIILGSGVSGLVRKVAHKKTGVEYAVKCLDLGLIETKEGLEQLRDEIFIMCQLDHPNIVRLEEVYESHSEIYLVQELCVGGELFDRLDEQPDYHYTEAECARLIKQMLSSVRYLHSKGIIHRDLKLENFLFSSSAPDSELKMIDFGLSKHFRYGEELHEAVGTPYTVAPEVIKGKYDERCDIWAIGVIAFLLFSGDPPFGGCGGPEPLRVVRQNILDGEFEFEPADIWDLVSDLGKGFVKDLLVTDPKKRPTAREAQKHGWLKHHASRNIDGNRQDNVLNPNVVKALVNFKEFSDMRKLLSEVLSFTLLPDQIKDLRKEFEIMDTDGTGEISLDNLKQVLLINAGAGSLGALSEDEVVDIFDAMRVNKAETTIHWHEFIAAGLTQCRVDDRNLRLAFDRLDSDHKGYITLNDIINLVGSEDMANEKDMREMWTESMNNVGGTQRHITYDHFLLIMKGQTEKVVLEPQHIDVELRPNHLESVPEHVDDESVLTKSSLLGEDSSHYLRDYLREASDRSLPNMGVATMYDSSFSSLLEDSPLTSPVATSGRSTKVVDIDEKTELSDVGVVPLMSLPVLPKPYDLARKRSMSLESEPTPYCREDSPVEDVSESATSGKSNMLGVDTRRALNLPEHRDSFKNVNDDLTSKSTLAVNRQLYRAHRQMRISVFEASRRFEEKQAIRARDTLMKEQVKEAMGAGLVMRHGTKLQVTSDAIRKYLDEAMAEQQVLLEKASRRGGRGRRNRKKTISDMSAMMSLGQDEMGEIAALAVSQTPDSKRSTILLSFDGVEGLPDLSIAGKKGSTKSSLVPKPTGMVKKKKKKKKNYMSLYDAFTLHIILIILQLFSI</sequence>
<dbReference type="InterPro" id="IPR002048">
    <property type="entry name" value="EF_hand_dom"/>
</dbReference>
<dbReference type="PROSITE" id="PS00108">
    <property type="entry name" value="PROTEIN_KINASE_ST"/>
    <property type="match status" value="1"/>
</dbReference>
<dbReference type="CDD" id="cd05117">
    <property type="entry name" value="STKc_CAMK"/>
    <property type="match status" value="1"/>
</dbReference>
<evidence type="ECO:0000256" key="2">
    <source>
        <dbReference type="ARBA" id="ARBA00022527"/>
    </source>
</evidence>
<feature type="compositionally biased region" description="Basic and acidic residues" evidence="9">
    <location>
        <begin position="1"/>
        <end position="10"/>
    </location>
</feature>
<dbReference type="Gene3D" id="1.10.510.10">
    <property type="entry name" value="Transferase(Phosphotransferase) domain 1"/>
    <property type="match status" value="1"/>
</dbReference>
<dbReference type="EMBL" id="KV784357">
    <property type="protein sequence ID" value="OEU17112.1"/>
    <property type="molecule type" value="Genomic_DNA"/>
</dbReference>
<dbReference type="InterPro" id="IPR008271">
    <property type="entry name" value="Ser/Thr_kinase_AS"/>
</dbReference>
<feature type="region of interest" description="Disordered" evidence="9">
    <location>
        <begin position="119"/>
        <end position="201"/>
    </location>
</feature>
<feature type="compositionally biased region" description="Low complexity" evidence="9">
    <location>
        <begin position="67"/>
        <end position="90"/>
    </location>
</feature>
<dbReference type="InParanoid" id="A0A1E7FG13"/>
<dbReference type="GO" id="GO:0005509">
    <property type="term" value="F:calcium ion binding"/>
    <property type="evidence" value="ECO:0007669"/>
    <property type="project" value="InterPro"/>
</dbReference>
<dbReference type="InterPro" id="IPR011009">
    <property type="entry name" value="Kinase-like_dom_sf"/>
</dbReference>
<dbReference type="InterPro" id="IPR017441">
    <property type="entry name" value="Protein_kinase_ATP_BS"/>
</dbReference>
<evidence type="ECO:0000256" key="6">
    <source>
        <dbReference type="ARBA" id="ARBA00022840"/>
    </source>
</evidence>
<dbReference type="Proteomes" id="UP000095751">
    <property type="component" value="Unassembled WGS sequence"/>
</dbReference>
<feature type="region of interest" description="Disordered" evidence="9">
    <location>
        <begin position="1"/>
        <end position="22"/>
    </location>
</feature>
<feature type="domain" description="EF-hand" evidence="11">
    <location>
        <begin position="635"/>
        <end position="670"/>
    </location>
</feature>
<dbReference type="SUPFAM" id="SSF47473">
    <property type="entry name" value="EF-hand"/>
    <property type="match status" value="1"/>
</dbReference>
<keyword evidence="3" id="KW-0808">Transferase</keyword>
<proteinExistence type="inferred from homology"/>
<dbReference type="PANTHER" id="PTHR24349">
    <property type="entry name" value="SERINE/THREONINE-PROTEIN KINASE"/>
    <property type="match status" value="1"/>
</dbReference>
<feature type="compositionally biased region" description="Polar residues" evidence="9">
    <location>
        <begin position="182"/>
        <end position="192"/>
    </location>
</feature>
<gene>
    <name evidence="12" type="ORF">FRACYDRAFT_237522</name>
</gene>
<evidence type="ECO:0000259" key="10">
    <source>
        <dbReference type="PROSITE" id="PS50011"/>
    </source>
</evidence>
<evidence type="ECO:0000256" key="7">
    <source>
        <dbReference type="ARBA" id="ARBA00024334"/>
    </source>
</evidence>
<feature type="binding site" evidence="8">
    <location>
        <position position="274"/>
    </location>
    <ligand>
        <name>ATP</name>
        <dbReference type="ChEBI" id="CHEBI:30616"/>
    </ligand>
</feature>
<evidence type="ECO:0000256" key="5">
    <source>
        <dbReference type="ARBA" id="ARBA00022777"/>
    </source>
</evidence>
<dbReference type="SMART" id="SM00054">
    <property type="entry name" value="EFh"/>
    <property type="match status" value="2"/>
</dbReference>
<dbReference type="GO" id="GO:0004674">
    <property type="term" value="F:protein serine/threonine kinase activity"/>
    <property type="evidence" value="ECO:0007669"/>
    <property type="project" value="UniProtKB-KW"/>
</dbReference>